<sequence>MHHPDRSGHDHPADHSPESRLDGMKARTRRPSSPARKKEEGQARATCADDPR</sequence>
<reference evidence="2 3" key="1">
    <citation type="submission" date="2011-01" db="EMBL/GenBank/DDBJ databases">
        <authorList>
            <person name="Muzny D."/>
            <person name="Qin X."/>
            <person name="Deng J."/>
            <person name="Jiang H."/>
            <person name="Liu Y."/>
            <person name="Qu J."/>
            <person name="Song X.-Z."/>
            <person name="Zhang L."/>
            <person name="Thornton R."/>
            <person name="Coyle M."/>
            <person name="Francisco L."/>
            <person name="Jackson L."/>
            <person name="Javaid M."/>
            <person name="Korchina V."/>
            <person name="Kovar C."/>
            <person name="Mata R."/>
            <person name="Mathew T."/>
            <person name="Ngo R."/>
            <person name="Nguyen L."/>
            <person name="Nguyen N."/>
            <person name="Okwuonu G."/>
            <person name="Ongeri F."/>
            <person name="Pham C."/>
            <person name="Simmons D."/>
            <person name="Wilczek-Boney K."/>
            <person name="Hale W."/>
            <person name="Jakkamsetti A."/>
            <person name="Pham P."/>
            <person name="Ruth R."/>
            <person name="San Lucas F."/>
            <person name="Warren J."/>
            <person name="Zhang J."/>
            <person name="Zhao Z."/>
            <person name="Zhou C."/>
            <person name="Zhu D."/>
            <person name="Lee S."/>
            <person name="Bess C."/>
            <person name="Blankenburg K."/>
            <person name="Forbes L."/>
            <person name="Fu Q."/>
            <person name="Gubbala S."/>
            <person name="Hirani K."/>
            <person name="Jayaseelan J.C."/>
            <person name="Lara F."/>
            <person name="Munidasa M."/>
            <person name="Palculict T."/>
            <person name="Patil S."/>
            <person name="Pu L.-L."/>
            <person name="Saada N."/>
            <person name="Tang L."/>
            <person name="Weissenberger G."/>
            <person name="Zhu Y."/>
            <person name="Hemphill L."/>
            <person name="Shang Y."/>
            <person name="Youmans B."/>
            <person name="Ayvaz T."/>
            <person name="Ross M."/>
            <person name="Santibanez J."/>
            <person name="Aqrawi P."/>
            <person name="Gross S."/>
            <person name="Joshi V."/>
            <person name="Fowler G."/>
            <person name="Nazareth L."/>
            <person name="Reid J."/>
            <person name="Worley K."/>
            <person name="Petrosino J."/>
            <person name="Highlander S."/>
            <person name="Gibbs R."/>
        </authorList>
    </citation>
    <scope>NUCLEOTIDE SEQUENCE [LARGE SCALE GENOMIC DNA]</scope>
    <source>
        <strain evidence="2 3">DSM 16608</strain>
    </source>
</reference>
<dbReference type="Proteomes" id="UP000005697">
    <property type="component" value="Unassembled WGS sequence"/>
</dbReference>
<evidence type="ECO:0000313" key="2">
    <source>
        <dbReference type="EMBL" id="EGC20537.1"/>
    </source>
</evidence>
<accession>F0F5B8</accession>
<comment type="caution">
    <text evidence="2">The sequence shown here is derived from an EMBL/GenBank/DDBJ whole genome shotgun (WGS) entry which is preliminary data.</text>
</comment>
<evidence type="ECO:0000256" key="1">
    <source>
        <dbReference type="SAM" id="MobiDB-lite"/>
    </source>
</evidence>
<feature type="region of interest" description="Disordered" evidence="1">
    <location>
        <begin position="1"/>
        <end position="52"/>
    </location>
</feature>
<dbReference type="EMBL" id="AEWX01000013">
    <property type="protein sequence ID" value="EGC20537.1"/>
    <property type="molecule type" value="Genomic_DNA"/>
</dbReference>
<proteinExistence type="predicted"/>
<keyword evidence="3" id="KW-1185">Reference proteome</keyword>
<organism evidence="2 3">
    <name type="scientific">Prevotella multiformis DSM 16608</name>
    <dbReference type="NCBI Taxonomy" id="888743"/>
    <lineage>
        <taxon>Bacteria</taxon>
        <taxon>Pseudomonadati</taxon>
        <taxon>Bacteroidota</taxon>
        <taxon>Bacteroidia</taxon>
        <taxon>Bacteroidales</taxon>
        <taxon>Prevotellaceae</taxon>
        <taxon>Prevotella</taxon>
    </lineage>
</organism>
<evidence type="ECO:0000313" key="3">
    <source>
        <dbReference type="Proteomes" id="UP000005697"/>
    </source>
</evidence>
<dbReference type="HOGENOM" id="CLU_3083241_0_0_10"/>
<dbReference type="AlphaFoldDB" id="F0F5B8"/>
<gene>
    <name evidence="2" type="ORF">HMPREF9141_0784</name>
</gene>
<dbReference type="STRING" id="888743.HMPREF9141_0784"/>
<protein>
    <submittedName>
        <fullName evidence="2">Uncharacterized protein</fullName>
    </submittedName>
</protein>
<name>F0F5B8_9BACT</name>
<feature type="compositionally biased region" description="Basic and acidic residues" evidence="1">
    <location>
        <begin position="1"/>
        <end position="25"/>
    </location>
</feature>
<feature type="compositionally biased region" description="Basic and acidic residues" evidence="1">
    <location>
        <begin position="36"/>
        <end position="52"/>
    </location>
</feature>